<evidence type="ECO:0000256" key="1">
    <source>
        <dbReference type="ARBA" id="ARBA00012513"/>
    </source>
</evidence>
<dbReference type="InterPro" id="IPR008271">
    <property type="entry name" value="Ser/Thr_kinase_AS"/>
</dbReference>
<dbReference type="PANTHER" id="PTHR44899:SF3">
    <property type="entry name" value="SERINE_THREONINE-PROTEIN KINASE NEK1"/>
    <property type="match status" value="1"/>
</dbReference>
<protein>
    <recommendedName>
        <fullName evidence="1">non-specific serine/threonine protein kinase</fullName>
        <ecNumber evidence="1">2.7.11.1</ecNumber>
    </recommendedName>
</protein>
<dbReference type="EMBL" id="KI913957">
    <property type="protein sequence ID" value="ETW04979.1"/>
    <property type="molecule type" value="Genomic_DNA"/>
</dbReference>
<evidence type="ECO:0000256" key="8">
    <source>
        <dbReference type="ARBA" id="ARBA00048679"/>
    </source>
</evidence>
<dbReference type="EC" id="2.7.11.1" evidence="1"/>
<gene>
    <name evidence="12" type="ORF">H310_04053</name>
</gene>
<name>A0A024UFD5_9STRA</name>
<evidence type="ECO:0000256" key="7">
    <source>
        <dbReference type="ARBA" id="ARBA00047899"/>
    </source>
</evidence>
<dbReference type="InterPro" id="IPR000719">
    <property type="entry name" value="Prot_kinase_dom"/>
</dbReference>
<feature type="region of interest" description="Disordered" evidence="10">
    <location>
        <begin position="690"/>
        <end position="714"/>
    </location>
</feature>
<evidence type="ECO:0000313" key="12">
    <source>
        <dbReference type="EMBL" id="ETW04979.1"/>
    </source>
</evidence>
<comment type="catalytic activity">
    <reaction evidence="7">
        <text>L-threonyl-[protein] + ATP = O-phospho-L-threonyl-[protein] + ADP + H(+)</text>
        <dbReference type="Rhea" id="RHEA:46608"/>
        <dbReference type="Rhea" id="RHEA-COMP:11060"/>
        <dbReference type="Rhea" id="RHEA-COMP:11605"/>
        <dbReference type="ChEBI" id="CHEBI:15378"/>
        <dbReference type="ChEBI" id="CHEBI:30013"/>
        <dbReference type="ChEBI" id="CHEBI:30616"/>
        <dbReference type="ChEBI" id="CHEBI:61977"/>
        <dbReference type="ChEBI" id="CHEBI:456216"/>
        <dbReference type="EC" id="2.7.11.1"/>
    </reaction>
</comment>
<feature type="binding site" evidence="9">
    <location>
        <position position="50"/>
    </location>
    <ligand>
        <name>ATP</name>
        <dbReference type="ChEBI" id="CHEBI:30616"/>
    </ligand>
</feature>
<feature type="compositionally biased region" description="Basic residues" evidence="10">
    <location>
        <begin position="690"/>
        <end position="699"/>
    </location>
</feature>
<feature type="region of interest" description="Disordered" evidence="10">
    <location>
        <begin position="286"/>
        <end position="334"/>
    </location>
</feature>
<organism evidence="12">
    <name type="scientific">Aphanomyces invadans</name>
    <dbReference type="NCBI Taxonomy" id="157072"/>
    <lineage>
        <taxon>Eukaryota</taxon>
        <taxon>Sar</taxon>
        <taxon>Stramenopiles</taxon>
        <taxon>Oomycota</taxon>
        <taxon>Saprolegniomycetes</taxon>
        <taxon>Saprolegniales</taxon>
        <taxon>Verrucalvaceae</taxon>
        <taxon>Aphanomyces</taxon>
    </lineage>
</organism>
<evidence type="ECO:0000256" key="4">
    <source>
        <dbReference type="ARBA" id="ARBA00022741"/>
    </source>
</evidence>
<dbReference type="Pfam" id="PF00069">
    <property type="entry name" value="Pkinase"/>
    <property type="match status" value="1"/>
</dbReference>
<dbReference type="PANTHER" id="PTHR44899">
    <property type="entry name" value="CAMK FAMILY PROTEIN KINASE"/>
    <property type="match status" value="1"/>
</dbReference>
<proteinExistence type="predicted"/>
<dbReference type="GeneID" id="20081103"/>
<feature type="domain" description="Protein kinase" evidence="11">
    <location>
        <begin position="21"/>
        <end position="283"/>
    </location>
</feature>
<sequence length="714" mass="79470">MDKLSDAQRELFRSGGSLADYDIVKPIGKGKFSVVYRAKRRCDEVLVALKKVNIFNLMDVKAREKTLKEVRLVQSVHHPNIIQYLDAFIGQDDELCIAFEWAEAGDLKRQIRKANEKHARFDEHTIWTYFGQICAAIHHMHAHRIMHRDIKPANIFLTLSGAVKVGDLGLGRYLSENTMEAHSKVGTPLYMSPEVLRGDGYDWKCDVWSLGCILYELAMLRSPFKSEGLNLYGLFQKVNKGEYDPISDVYSTTLRSLVAHMLSLNSNDRPTLAHLCRIAATNVEPTDTVPRDRPISSSSNNQFTTDRNAINSRETTPGTPSTIEASGGSNKNESTVDMSRAFAMSELAHDKLVLLGYPFHFSIFMMIVHWLLQRIIPQIPTDVDLADDMVPPLTKASAVLVAVGLAGVDTQAMTPSALIGGFGADVCTLLHGVCDAVLNAHRPLKCVMRPSSADDVSMNKHDGDSVEWVDDAATQSNDMDDGTNDDDHFVETIRHEPEALLVHAPFHPLSPTPINATLWRAEIQRNVPTIRANSAASRYDGSPWRYRYEQWKSEGDVIVTGAADASTRLKTLVATLAKDREVIALKESQLNGTTACTTWRDQYHVRKVHQTHLEGVLRSLEGTRVALFESFHVTSTALTTTKAAVDSQSHSITDAAVLTRLRAAVATIRAENAAFDRTIAILQTSHHVHPSRRFSRRTRATVSNDHEDDDDAFR</sequence>
<dbReference type="OrthoDB" id="248923at2759"/>
<accession>A0A024UFD5</accession>
<dbReference type="STRING" id="157072.A0A024UFD5"/>
<comment type="catalytic activity">
    <reaction evidence="8">
        <text>L-seryl-[protein] + ATP = O-phospho-L-seryl-[protein] + ADP + H(+)</text>
        <dbReference type="Rhea" id="RHEA:17989"/>
        <dbReference type="Rhea" id="RHEA-COMP:9863"/>
        <dbReference type="Rhea" id="RHEA-COMP:11604"/>
        <dbReference type="ChEBI" id="CHEBI:15378"/>
        <dbReference type="ChEBI" id="CHEBI:29999"/>
        <dbReference type="ChEBI" id="CHEBI:30616"/>
        <dbReference type="ChEBI" id="CHEBI:83421"/>
        <dbReference type="ChEBI" id="CHEBI:456216"/>
        <dbReference type="EC" id="2.7.11.1"/>
    </reaction>
</comment>
<dbReference type="InterPro" id="IPR011009">
    <property type="entry name" value="Kinase-like_dom_sf"/>
</dbReference>
<dbReference type="SMART" id="SM00220">
    <property type="entry name" value="S_TKc"/>
    <property type="match status" value="1"/>
</dbReference>
<evidence type="ECO:0000256" key="5">
    <source>
        <dbReference type="ARBA" id="ARBA00022777"/>
    </source>
</evidence>
<dbReference type="VEuPathDB" id="FungiDB:H310_04053"/>
<dbReference type="PROSITE" id="PS00108">
    <property type="entry name" value="PROTEIN_KINASE_ST"/>
    <property type="match status" value="1"/>
</dbReference>
<keyword evidence="2" id="KW-0723">Serine/threonine-protein kinase</keyword>
<keyword evidence="4 9" id="KW-0547">Nucleotide-binding</keyword>
<evidence type="ECO:0000256" key="3">
    <source>
        <dbReference type="ARBA" id="ARBA00022679"/>
    </source>
</evidence>
<keyword evidence="3" id="KW-0808">Transferase</keyword>
<dbReference type="PROSITE" id="PS50011">
    <property type="entry name" value="PROTEIN_KINASE_DOM"/>
    <property type="match status" value="1"/>
</dbReference>
<dbReference type="SUPFAM" id="SSF56112">
    <property type="entry name" value="Protein kinase-like (PK-like)"/>
    <property type="match status" value="1"/>
</dbReference>
<evidence type="ECO:0000256" key="10">
    <source>
        <dbReference type="SAM" id="MobiDB-lite"/>
    </source>
</evidence>
<evidence type="ECO:0000256" key="2">
    <source>
        <dbReference type="ARBA" id="ARBA00022527"/>
    </source>
</evidence>
<dbReference type="GO" id="GO:0005524">
    <property type="term" value="F:ATP binding"/>
    <property type="evidence" value="ECO:0007669"/>
    <property type="project" value="UniProtKB-UniRule"/>
</dbReference>
<dbReference type="RefSeq" id="XP_008866417.1">
    <property type="nucleotide sequence ID" value="XM_008868195.1"/>
</dbReference>
<keyword evidence="5 12" id="KW-0418">Kinase</keyword>
<evidence type="ECO:0000256" key="6">
    <source>
        <dbReference type="ARBA" id="ARBA00022840"/>
    </source>
</evidence>
<dbReference type="eggNOG" id="KOG0591">
    <property type="taxonomic scope" value="Eukaryota"/>
</dbReference>
<dbReference type="InterPro" id="IPR051131">
    <property type="entry name" value="NEK_Ser/Thr_kinase_NIMA"/>
</dbReference>
<feature type="compositionally biased region" description="Polar residues" evidence="10">
    <location>
        <begin position="295"/>
        <end position="334"/>
    </location>
</feature>
<dbReference type="PROSITE" id="PS00107">
    <property type="entry name" value="PROTEIN_KINASE_ATP"/>
    <property type="match status" value="1"/>
</dbReference>
<dbReference type="Pfam" id="PF10498">
    <property type="entry name" value="IFT57"/>
    <property type="match status" value="1"/>
</dbReference>
<keyword evidence="6 9" id="KW-0067">ATP-binding</keyword>
<dbReference type="Gene3D" id="1.10.510.10">
    <property type="entry name" value="Transferase(Phosphotransferase) domain 1"/>
    <property type="match status" value="1"/>
</dbReference>
<evidence type="ECO:0000256" key="9">
    <source>
        <dbReference type="PROSITE-ProRule" id="PRU10141"/>
    </source>
</evidence>
<reference evidence="12" key="1">
    <citation type="submission" date="2013-12" db="EMBL/GenBank/DDBJ databases">
        <title>The Genome Sequence of Aphanomyces invadans NJM9701.</title>
        <authorList>
            <consortium name="The Broad Institute Genomics Platform"/>
            <person name="Russ C."/>
            <person name="Tyler B."/>
            <person name="van West P."/>
            <person name="Dieguez-Uribeondo J."/>
            <person name="Young S.K."/>
            <person name="Zeng Q."/>
            <person name="Gargeya S."/>
            <person name="Fitzgerald M."/>
            <person name="Abouelleil A."/>
            <person name="Alvarado L."/>
            <person name="Chapman S.B."/>
            <person name="Gainer-Dewar J."/>
            <person name="Goldberg J."/>
            <person name="Griggs A."/>
            <person name="Gujja S."/>
            <person name="Hansen M."/>
            <person name="Howarth C."/>
            <person name="Imamovic A."/>
            <person name="Ireland A."/>
            <person name="Larimer J."/>
            <person name="McCowan C."/>
            <person name="Murphy C."/>
            <person name="Pearson M."/>
            <person name="Poon T.W."/>
            <person name="Priest M."/>
            <person name="Roberts A."/>
            <person name="Saif S."/>
            <person name="Shea T."/>
            <person name="Sykes S."/>
            <person name="Wortman J."/>
            <person name="Nusbaum C."/>
            <person name="Birren B."/>
        </authorList>
    </citation>
    <scope>NUCLEOTIDE SEQUENCE [LARGE SCALE GENOMIC DNA]</scope>
    <source>
        <strain evidence="12">NJM9701</strain>
    </source>
</reference>
<dbReference type="InterPro" id="IPR019530">
    <property type="entry name" value="Intra-flagellar_transport_57"/>
</dbReference>
<dbReference type="GO" id="GO:0004674">
    <property type="term" value="F:protein serine/threonine kinase activity"/>
    <property type="evidence" value="ECO:0007669"/>
    <property type="project" value="UniProtKB-KW"/>
</dbReference>
<evidence type="ECO:0000259" key="11">
    <source>
        <dbReference type="PROSITE" id="PS50011"/>
    </source>
</evidence>
<dbReference type="InterPro" id="IPR017441">
    <property type="entry name" value="Protein_kinase_ATP_BS"/>
</dbReference>
<dbReference type="AlphaFoldDB" id="A0A024UFD5"/>